<dbReference type="InterPro" id="IPR011032">
    <property type="entry name" value="GroES-like_sf"/>
</dbReference>
<dbReference type="SUPFAM" id="SSF51735">
    <property type="entry name" value="NAD(P)-binding Rossmann-fold domains"/>
    <property type="match status" value="1"/>
</dbReference>
<proteinExistence type="predicted"/>
<dbReference type="PANTHER" id="PTHR45033:SF2">
    <property type="entry name" value="ZINC-TYPE ALCOHOL DEHYDROGENASE-LIKE PROTEIN C1773.06C"/>
    <property type="match status" value="1"/>
</dbReference>
<dbReference type="PANTHER" id="PTHR45033">
    <property type="match status" value="1"/>
</dbReference>
<dbReference type="EMBL" id="JACIJH010000001">
    <property type="protein sequence ID" value="MBB5705108.1"/>
    <property type="molecule type" value="Genomic_DNA"/>
</dbReference>
<dbReference type="EC" id="1.1.1.1" evidence="2"/>
<evidence type="ECO:0000313" key="2">
    <source>
        <dbReference type="EMBL" id="MBB5705108.1"/>
    </source>
</evidence>
<reference evidence="2 3" key="1">
    <citation type="submission" date="2020-08" db="EMBL/GenBank/DDBJ databases">
        <title>Genomic Encyclopedia of Type Strains, Phase IV (KMG-IV): sequencing the most valuable type-strain genomes for metagenomic binning, comparative biology and taxonomic classification.</title>
        <authorList>
            <person name="Goeker M."/>
        </authorList>
    </citation>
    <scope>NUCLEOTIDE SEQUENCE [LARGE SCALE GENOMIC DNA]</scope>
    <source>
        <strain evidence="2 3">DSM 27163</strain>
    </source>
</reference>
<dbReference type="InterPro" id="IPR013154">
    <property type="entry name" value="ADH-like_N"/>
</dbReference>
<keyword evidence="3" id="KW-1185">Reference proteome</keyword>
<feature type="domain" description="Enoyl reductase (ER)" evidence="1">
    <location>
        <begin position="10"/>
        <end position="333"/>
    </location>
</feature>
<dbReference type="Pfam" id="PF00107">
    <property type="entry name" value="ADH_zinc_N"/>
    <property type="match status" value="1"/>
</dbReference>
<evidence type="ECO:0000259" key="1">
    <source>
        <dbReference type="SMART" id="SM00829"/>
    </source>
</evidence>
<sequence>MKLYRLRDHGSLDHLAMEEASPPPVGADEVLVRIRAASLNARDLMIAMGPSPYGPRPGLIPLSDGAGEVIACGASVTGLAPGARVVIPFRPGWIDGPFDPAAIATDLGGAVDGVLAEQVAVPARAVVPLPDGMSFEQAATLPCAGVTAWAALDRGAALGAEHCVLVMGTGGVSLFALQIARAKRCRVIATTSSEAKARRLRDLGIDDVIDYRAHPEWDARVRELTGGRGVDRIVEVGGAGTLPRSMAALAPEGEIALVGLLDDPASLVSPLPLMRTMGSIRGISVGSRADLVGLIGCAAAHFAPVIDRIFDFGEARKAFAYLASRRHFGKVVIRV</sequence>
<dbReference type="CDD" id="cd08276">
    <property type="entry name" value="MDR7"/>
    <property type="match status" value="1"/>
</dbReference>
<dbReference type="RefSeq" id="WP_184094846.1">
    <property type="nucleotide sequence ID" value="NZ_JACIJH010000001.1"/>
</dbReference>
<protein>
    <submittedName>
        <fullName evidence="2">Alcohol dehydrogenase</fullName>
        <ecNumber evidence="2">1.1.1.1</ecNumber>
    </submittedName>
</protein>
<dbReference type="AlphaFoldDB" id="A0A7W9B2L8"/>
<organism evidence="2 3">
    <name type="scientific">Sphingopyxis panaciterrulae</name>
    <dbReference type="NCBI Taxonomy" id="462372"/>
    <lineage>
        <taxon>Bacteria</taxon>
        <taxon>Pseudomonadati</taxon>
        <taxon>Pseudomonadota</taxon>
        <taxon>Alphaproteobacteria</taxon>
        <taxon>Sphingomonadales</taxon>
        <taxon>Sphingomonadaceae</taxon>
        <taxon>Sphingopyxis</taxon>
    </lineage>
</organism>
<dbReference type="InterPro" id="IPR052711">
    <property type="entry name" value="Zinc_ADH-like"/>
</dbReference>
<dbReference type="InterPro" id="IPR013149">
    <property type="entry name" value="ADH-like_C"/>
</dbReference>
<dbReference type="SMART" id="SM00829">
    <property type="entry name" value="PKS_ER"/>
    <property type="match status" value="1"/>
</dbReference>
<comment type="caution">
    <text evidence="2">The sequence shown here is derived from an EMBL/GenBank/DDBJ whole genome shotgun (WGS) entry which is preliminary data.</text>
</comment>
<dbReference type="Gene3D" id="3.90.180.10">
    <property type="entry name" value="Medium-chain alcohol dehydrogenases, catalytic domain"/>
    <property type="match status" value="1"/>
</dbReference>
<name>A0A7W9B2L8_9SPHN</name>
<dbReference type="InterPro" id="IPR020843">
    <property type="entry name" value="ER"/>
</dbReference>
<dbReference type="Proteomes" id="UP000537161">
    <property type="component" value="Unassembled WGS sequence"/>
</dbReference>
<accession>A0A7W9B2L8</accession>
<evidence type="ECO:0000313" key="3">
    <source>
        <dbReference type="Proteomes" id="UP000537161"/>
    </source>
</evidence>
<dbReference type="GO" id="GO:0004022">
    <property type="term" value="F:alcohol dehydrogenase (NAD+) activity"/>
    <property type="evidence" value="ECO:0007669"/>
    <property type="project" value="UniProtKB-EC"/>
</dbReference>
<keyword evidence="2" id="KW-0560">Oxidoreductase</keyword>
<dbReference type="InterPro" id="IPR036291">
    <property type="entry name" value="NAD(P)-bd_dom_sf"/>
</dbReference>
<dbReference type="SUPFAM" id="SSF50129">
    <property type="entry name" value="GroES-like"/>
    <property type="match status" value="1"/>
</dbReference>
<gene>
    <name evidence="2" type="ORF">FHR21_000433</name>
</gene>
<dbReference type="Gene3D" id="3.40.50.720">
    <property type="entry name" value="NAD(P)-binding Rossmann-like Domain"/>
    <property type="match status" value="1"/>
</dbReference>
<dbReference type="Pfam" id="PF08240">
    <property type="entry name" value="ADH_N"/>
    <property type="match status" value="1"/>
</dbReference>